<sequence length="105" mass="12508">MDNNFHIQILFTAESIFNLGLFNRNNTRHWAQDNTRLLIEGAYQERPFIFDRPLNGERYLSFLRERIEEFLEDIPLIGERNIIFQQDGAPADNSRAVVEHLNQRF</sequence>
<gene>
    <name evidence="1" type="ORF">HHI36_001988</name>
</gene>
<dbReference type="PANTHER" id="PTHR47326:SF1">
    <property type="entry name" value="HTH PSQ-TYPE DOMAIN-CONTAINING PROTEIN"/>
    <property type="match status" value="1"/>
</dbReference>
<proteinExistence type="predicted"/>
<evidence type="ECO:0000313" key="1">
    <source>
        <dbReference type="EMBL" id="KAL3287519.1"/>
    </source>
</evidence>
<evidence type="ECO:0000313" key="2">
    <source>
        <dbReference type="Proteomes" id="UP001516400"/>
    </source>
</evidence>
<protein>
    <recommendedName>
        <fullName evidence="3">Transposase</fullName>
    </recommendedName>
</protein>
<dbReference type="PANTHER" id="PTHR47326">
    <property type="entry name" value="TRANSPOSABLE ELEMENT TC3 TRANSPOSASE-LIKE PROTEIN"/>
    <property type="match status" value="1"/>
</dbReference>
<dbReference type="EMBL" id="JABFTP020000185">
    <property type="protein sequence ID" value="KAL3287519.1"/>
    <property type="molecule type" value="Genomic_DNA"/>
</dbReference>
<dbReference type="Gene3D" id="3.30.420.10">
    <property type="entry name" value="Ribonuclease H-like superfamily/Ribonuclease H"/>
    <property type="match status" value="1"/>
</dbReference>
<feature type="non-terminal residue" evidence="1">
    <location>
        <position position="105"/>
    </location>
</feature>
<reference evidence="1 2" key="1">
    <citation type="journal article" date="2021" name="BMC Biol.">
        <title>Horizontally acquired antibacterial genes associated with adaptive radiation of ladybird beetles.</title>
        <authorList>
            <person name="Li H.S."/>
            <person name="Tang X.F."/>
            <person name="Huang Y.H."/>
            <person name="Xu Z.Y."/>
            <person name="Chen M.L."/>
            <person name="Du X.Y."/>
            <person name="Qiu B.Y."/>
            <person name="Chen P.T."/>
            <person name="Zhang W."/>
            <person name="Slipinski A."/>
            <person name="Escalona H.E."/>
            <person name="Waterhouse R.M."/>
            <person name="Zwick A."/>
            <person name="Pang H."/>
        </authorList>
    </citation>
    <scope>NUCLEOTIDE SEQUENCE [LARGE SCALE GENOMIC DNA]</scope>
    <source>
        <strain evidence="1">SYSU2018</strain>
    </source>
</reference>
<keyword evidence="2" id="KW-1185">Reference proteome</keyword>
<accession>A0ABD2P996</accession>
<name>A0ABD2P996_9CUCU</name>
<dbReference type="Proteomes" id="UP001516400">
    <property type="component" value="Unassembled WGS sequence"/>
</dbReference>
<comment type="caution">
    <text evidence="1">The sequence shown here is derived from an EMBL/GenBank/DDBJ whole genome shotgun (WGS) entry which is preliminary data.</text>
</comment>
<dbReference type="AlphaFoldDB" id="A0ABD2P996"/>
<dbReference type="InterPro" id="IPR036397">
    <property type="entry name" value="RNaseH_sf"/>
</dbReference>
<organism evidence="1 2">
    <name type="scientific">Cryptolaemus montrouzieri</name>
    <dbReference type="NCBI Taxonomy" id="559131"/>
    <lineage>
        <taxon>Eukaryota</taxon>
        <taxon>Metazoa</taxon>
        <taxon>Ecdysozoa</taxon>
        <taxon>Arthropoda</taxon>
        <taxon>Hexapoda</taxon>
        <taxon>Insecta</taxon>
        <taxon>Pterygota</taxon>
        <taxon>Neoptera</taxon>
        <taxon>Endopterygota</taxon>
        <taxon>Coleoptera</taxon>
        <taxon>Polyphaga</taxon>
        <taxon>Cucujiformia</taxon>
        <taxon>Coccinelloidea</taxon>
        <taxon>Coccinellidae</taxon>
        <taxon>Scymninae</taxon>
        <taxon>Scymnini</taxon>
        <taxon>Cryptolaemus</taxon>
    </lineage>
</organism>
<evidence type="ECO:0008006" key="3">
    <source>
        <dbReference type="Google" id="ProtNLM"/>
    </source>
</evidence>